<dbReference type="GO" id="GO:0019899">
    <property type="term" value="F:enzyme binding"/>
    <property type="evidence" value="ECO:0007669"/>
    <property type="project" value="UniProtKB-ARBA"/>
</dbReference>
<dbReference type="SUPFAM" id="SSF50630">
    <property type="entry name" value="Acid proteases"/>
    <property type="match status" value="1"/>
</dbReference>
<evidence type="ECO:0000256" key="5">
    <source>
        <dbReference type="SAM" id="MobiDB-lite"/>
    </source>
</evidence>
<feature type="region of interest" description="Disordered" evidence="5">
    <location>
        <begin position="247"/>
        <end position="267"/>
    </location>
</feature>
<dbReference type="Gene3D" id="2.40.70.10">
    <property type="entry name" value="Acid Proteases"/>
    <property type="match status" value="1"/>
</dbReference>
<reference evidence="8" key="1">
    <citation type="submission" date="2022-11" db="UniProtKB">
        <authorList>
            <consortium name="WormBaseParasite"/>
        </authorList>
    </citation>
    <scope>IDENTIFICATION</scope>
</reference>
<dbReference type="InterPro" id="IPR021109">
    <property type="entry name" value="Peptidase_aspartic_dom_sf"/>
</dbReference>
<evidence type="ECO:0000256" key="2">
    <source>
        <dbReference type="ARBA" id="ARBA00022695"/>
    </source>
</evidence>
<dbReference type="GO" id="GO:0008270">
    <property type="term" value="F:zinc ion binding"/>
    <property type="evidence" value="ECO:0007669"/>
    <property type="project" value="InterPro"/>
</dbReference>
<name>A0A914XMX7_9BILA</name>
<dbReference type="WBParaSite" id="PSAMB.scaffold925size38536.g9838.t1">
    <property type="protein sequence ID" value="PSAMB.scaffold925size38536.g9838.t1"/>
    <property type="gene ID" value="PSAMB.scaffold925size38536.g9838"/>
</dbReference>
<dbReference type="PANTHER" id="PTHR37984">
    <property type="entry name" value="PROTEIN CBG26694"/>
    <property type="match status" value="1"/>
</dbReference>
<sequence>MADKPVPVISTNLMTPPPVFNGEPKHFPVWQEHFKAFLHLSKVTEEEDKRALLICSLSTVVQQTLLALIAPYTIKDLKYDDLLAKLEVHYKVTPIMLAEYYKFFTASRPSGMTYSEYAIHLRSLAAKCAWPVKLDRALAVGFVMGIEYNVLRQQLLQRDHASLDNALAQAKQFESIVRESTRGGSRLTNSSELVLVNQVRRRGKGDLNECDRCGGSGHDENECKYRNAVCNACSKMGHLARVCRSKPNASQNESYGGEDCSQKKRREESTKVNQMFLNIDSISVTSDRESSRDSQSYEAALQVNGRPARLQFDMGAAVTLINEALWRDLGRPGLEESAVICRSVTGQQIPVMGQAVVDVIYNGQSAYLKMLVTSQSDNVMGRSWIWALQITDLNALHSSELSPVNVRHILASQRPTSLSPPAITDLNALHSSELSPVNVRHILASQRPTSLSPPAVDDTPEPQVVGDTSPESASGQFRLVPPVERFKHRQRRLRYDASEHHMETDRAKGKLQVDSTRPPSGSPEPASRLQRIAPSAQPQAPSLSPLLALRSSAREHRPGVQSPLRE</sequence>
<keyword evidence="1" id="KW-0808">Transferase</keyword>
<dbReference type="GO" id="GO:0004519">
    <property type="term" value="F:endonuclease activity"/>
    <property type="evidence" value="ECO:0007669"/>
    <property type="project" value="UniProtKB-KW"/>
</dbReference>
<feature type="domain" description="CCHC-type" evidence="6">
    <location>
        <begin position="229"/>
        <end position="245"/>
    </location>
</feature>
<organism evidence="7 8">
    <name type="scientific">Plectus sambesii</name>
    <dbReference type="NCBI Taxonomy" id="2011161"/>
    <lineage>
        <taxon>Eukaryota</taxon>
        <taxon>Metazoa</taxon>
        <taxon>Ecdysozoa</taxon>
        <taxon>Nematoda</taxon>
        <taxon>Chromadorea</taxon>
        <taxon>Plectida</taxon>
        <taxon>Plectina</taxon>
        <taxon>Plectoidea</taxon>
        <taxon>Plectidae</taxon>
        <taxon>Plectus</taxon>
    </lineage>
</organism>
<evidence type="ECO:0000259" key="6">
    <source>
        <dbReference type="SMART" id="SM00343"/>
    </source>
</evidence>
<dbReference type="InterPro" id="IPR036875">
    <property type="entry name" value="Znf_CCHC_sf"/>
</dbReference>
<dbReference type="SMART" id="SM00343">
    <property type="entry name" value="ZnF_C2HC"/>
    <property type="match status" value="2"/>
</dbReference>
<evidence type="ECO:0000313" key="7">
    <source>
        <dbReference type="Proteomes" id="UP000887566"/>
    </source>
</evidence>
<dbReference type="Proteomes" id="UP000887566">
    <property type="component" value="Unplaced"/>
</dbReference>
<keyword evidence="3" id="KW-0540">Nuclease</keyword>
<accession>A0A914XMX7</accession>
<evidence type="ECO:0000313" key="8">
    <source>
        <dbReference type="WBParaSite" id="PSAMB.scaffold925size38536.g9838.t1"/>
    </source>
</evidence>
<keyword evidence="7" id="KW-1185">Reference proteome</keyword>
<protein>
    <submittedName>
        <fullName evidence="8">CCHC-type domain-containing protein</fullName>
    </submittedName>
</protein>
<dbReference type="Gene3D" id="4.10.60.10">
    <property type="entry name" value="Zinc finger, CCHC-type"/>
    <property type="match status" value="1"/>
</dbReference>
<proteinExistence type="predicted"/>
<dbReference type="GO" id="GO:0016779">
    <property type="term" value="F:nucleotidyltransferase activity"/>
    <property type="evidence" value="ECO:0007669"/>
    <property type="project" value="UniProtKB-KW"/>
</dbReference>
<evidence type="ECO:0000256" key="1">
    <source>
        <dbReference type="ARBA" id="ARBA00022679"/>
    </source>
</evidence>
<dbReference type="PANTHER" id="PTHR37984:SF5">
    <property type="entry name" value="PROTEIN NYNRIN-LIKE"/>
    <property type="match status" value="1"/>
</dbReference>
<feature type="compositionally biased region" description="Low complexity" evidence="5">
    <location>
        <begin position="533"/>
        <end position="551"/>
    </location>
</feature>
<feature type="compositionally biased region" description="Basic and acidic residues" evidence="5">
    <location>
        <begin position="552"/>
        <end position="566"/>
    </location>
</feature>
<dbReference type="GO" id="GO:0003676">
    <property type="term" value="F:nucleic acid binding"/>
    <property type="evidence" value="ECO:0007669"/>
    <property type="project" value="InterPro"/>
</dbReference>
<feature type="domain" description="CCHC-type" evidence="6">
    <location>
        <begin position="209"/>
        <end position="225"/>
    </location>
</feature>
<evidence type="ECO:0000256" key="4">
    <source>
        <dbReference type="ARBA" id="ARBA00022759"/>
    </source>
</evidence>
<keyword evidence="4" id="KW-0378">Hydrolase</keyword>
<dbReference type="SUPFAM" id="SSF57756">
    <property type="entry name" value="Retrovirus zinc finger-like domains"/>
    <property type="match status" value="1"/>
</dbReference>
<keyword evidence="4" id="KW-0255">Endonuclease</keyword>
<feature type="compositionally biased region" description="Basic and acidic residues" evidence="5">
    <location>
        <begin position="493"/>
        <end position="508"/>
    </location>
</feature>
<dbReference type="InterPro" id="IPR050951">
    <property type="entry name" value="Retrovirus_Pol_polyprotein"/>
</dbReference>
<dbReference type="AlphaFoldDB" id="A0A914XMX7"/>
<keyword evidence="2" id="KW-0548">Nucleotidyltransferase</keyword>
<feature type="region of interest" description="Disordered" evidence="5">
    <location>
        <begin position="448"/>
        <end position="566"/>
    </location>
</feature>
<dbReference type="InterPro" id="IPR001878">
    <property type="entry name" value="Znf_CCHC"/>
</dbReference>
<evidence type="ECO:0000256" key="3">
    <source>
        <dbReference type="ARBA" id="ARBA00022722"/>
    </source>
</evidence>